<reference evidence="2" key="1">
    <citation type="journal article" date="2022" name="Mol. Ecol. Resour.">
        <title>The genomes of chicory, endive, great burdock and yacon provide insights into Asteraceae palaeo-polyploidization history and plant inulin production.</title>
        <authorList>
            <person name="Fan W."/>
            <person name="Wang S."/>
            <person name="Wang H."/>
            <person name="Wang A."/>
            <person name="Jiang F."/>
            <person name="Liu H."/>
            <person name="Zhao H."/>
            <person name="Xu D."/>
            <person name="Zhang Y."/>
        </authorList>
    </citation>
    <scope>NUCLEOTIDE SEQUENCE [LARGE SCALE GENOMIC DNA]</scope>
    <source>
        <strain evidence="2">cv. Yunnan</strain>
    </source>
</reference>
<reference evidence="1 2" key="2">
    <citation type="journal article" date="2022" name="Mol. Ecol. Resour.">
        <title>The genomes of chicory, endive, great burdock and yacon provide insights into Asteraceae paleo-polyploidization history and plant inulin production.</title>
        <authorList>
            <person name="Fan W."/>
            <person name="Wang S."/>
            <person name="Wang H."/>
            <person name="Wang A."/>
            <person name="Jiang F."/>
            <person name="Liu H."/>
            <person name="Zhao H."/>
            <person name="Xu D."/>
            <person name="Zhang Y."/>
        </authorList>
    </citation>
    <scope>NUCLEOTIDE SEQUENCE [LARGE SCALE GENOMIC DNA]</scope>
    <source>
        <strain evidence="2">cv. Yunnan</strain>
        <tissue evidence="1">Leaves</tissue>
    </source>
</reference>
<dbReference type="EMBL" id="CM042023">
    <property type="protein sequence ID" value="KAI3813889.1"/>
    <property type="molecule type" value="Genomic_DNA"/>
</dbReference>
<keyword evidence="2" id="KW-1185">Reference proteome</keyword>
<proteinExistence type="predicted"/>
<comment type="caution">
    <text evidence="1">The sequence shown here is derived from an EMBL/GenBank/DDBJ whole genome shotgun (WGS) entry which is preliminary data.</text>
</comment>
<name>A0ACB9J132_9ASTR</name>
<dbReference type="Proteomes" id="UP001056120">
    <property type="component" value="Linkage Group LG06"/>
</dbReference>
<sequence>MIKKTEKLSELSQQELYIILESYELEIKKGAVTPTNQSVNTAILAGQSSSTQSNKTSMAYFQTDVPPSTSGIQPFNSTTPQKQSPMIPNDYLPIMTAFMSCYDALISGKLTPVNFQHDDLEQINSDDLEKMDIDWVMAMLALRTNRFIKRTGMYRFRMGKTLGFDIKKVRRYNCDQFGHFARNCKEPSEQHEKKNSNGKQAEGEAADKALMADIEEKDKLVFIQPAKDLTAVLAKKIHDIFAENRSLFMQLTTQKNNNQILTERLQKAKKANIQIENMGMDEKILFRIINKQIHKRVTEGIGYNTHPPSYSKSGRFADMPAPHIPTPFVYTLSVDDYIKTSDSDNFASCAESDCVSSEDDCDESTVQGNHEFFRLKEDQSLQERSEADRVASSSDASTSQSSSSFYDDNYQAKLSYDKACFSCREHGHVFKSCNLSTYQFNEENVPFFVLNSNECDSNVLLNH</sequence>
<organism evidence="1 2">
    <name type="scientific">Smallanthus sonchifolius</name>
    <dbReference type="NCBI Taxonomy" id="185202"/>
    <lineage>
        <taxon>Eukaryota</taxon>
        <taxon>Viridiplantae</taxon>
        <taxon>Streptophyta</taxon>
        <taxon>Embryophyta</taxon>
        <taxon>Tracheophyta</taxon>
        <taxon>Spermatophyta</taxon>
        <taxon>Magnoliopsida</taxon>
        <taxon>eudicotyledons</taxon>
        <taxon>Gunneridae</taxon>
        <taxon>Pentapetalae</taxon>
        <taxon>asterids</taxon>
        <taxon>campanulids</taxon>
        <taxon>Asterales</taxon>
        <taxon>Asteraceae</taxon>
        <taxon>Asteroideae</taxon>
        <taxon>Heliantheae alliance</taxon>
        <taxon>Millerieae</taxon>
        <taxon>Smallanthus</taxon>
    </lineage>
</organism>
<evidence type="ECO:0000313" key="2">
    <source>
        <dbReference type="Proteomes" id="UP001056120"/>
    </source>
</evidence>
<evidence type="ECO:0000313" key="1">
    <source>
        <dbReference type="EMBL" id="KAI3813889.1"/>
    </source>
</evidence>
<accession>A0ACB9J132</accession>
<gene>
    <name evidence="1" type="ORF">L1987_18624</name>
</gene>
<protein>
    <submittedName>
        <fullName evidence="1">Uncharacterized protein</fullName>
    </submittedName>
</protein>